<keyword evidence="2 5" id="KW-0689">Ribosomal protein</keyword>
<evidence type="ECO:0000256" key="3">
    <source>
        <dbReference type="ARBA" id="ARBA00023274"/>
    </source>
</evidence>
<dbReference type="Gene3D" id="1.10.287.310">
    <property type="match status" value="1"/>
</dbReference>
<proteinExistence type="inferred from homology"/>
<evidence type="ECO:0000256" key="2">
    <source>
        <dbReference type="ARBA" id="ARBA00022980"/>
    </source>
</evidence>
<dbReference type="GO" id="GO:0006412">
    <property type="term" value="P:translation"/>
    <property type="evidence" value="ECO:0007669"/>
    <property type="project" value="InterPro"/>
</dbReference>
<keyword evidence="3" id="KW-0687">Ribonucleoprotein</keyword>
<dbReference type="GO" id="GO:0000463">
    <property type="term" value="P:maturation of LSU-rRNA from tricistronic rRNA transcript (SSU-rRNA, 5.8S rRNA, LSU-rRNA)"/>
    <property type="evidence" value="ECO:0007669"/>
    <property type="project" value="InterPro"/>
</dbReference>
<comment type="caution">
    <text evidence="5">The sequence shown here is derived from an EMBL/GenBank/DDBJ whole genome shotgun (WGS) entry which is preliminary data.</text>
</comment>
<protein>
    <recommendedName>
        <fullName evidence="4">Large ribosomal subunit protein uL29</fullName>
    </recommendedName>
</protein>
<reference evidence="5 6" key="1">
    <citation type="journal article" date="2019" name="Mol. Ecol. Resour.">
        <title>Improving Illumina assemblies with Hi-C and long reads: an example with the North African dromedary.</title>
        <authorList>
            <person name="Elbers J.P."/>
            <person name="Rogers M.F."/>
            <person name="Perelman P.L."/>
            <person name="Proskuryakova A.A."/>
            <person name="Serdyukova N.A."/>
            <person name="Johnson W.E."/>
            <person name="Horin P."/>
            <person name="Corander J."/>
            <person name="Murphy D."/>
            <person name="Burger P.A."/>
        </authorList>
    </citation>
    <scope>NUCLEOTIDE SEQUENCE [LARGE SCALE GENOMIC DNA]</scope>
    <source>
        <strain evidence="5">Drom800</strain>
        <tissue evidence="5">Blood</tissue>
    </source>
</reference>
<dbReference type="AlphaFoldDB" id="A0A5N4E6Y2"/>
<dbReference type="InterPro" id="IPR045059">
    <property type="entry name" value="Ribosomal_uL29_euk"/>
</dbReference>
<evidence type="ECO:0000313" key="5">
    <source>
        <dbReference type="EMBL" id="KAB1279231.1"/>
    </source>
</evidence>
<accession>A0A5N4E6Y2</accession>
<dbReference type="EMBL" id="JWIN03000005">
    <property type="protein sequence ID" value="KAB1279231.1"/>
    <property type="molecule type" value="Genomic_DNA"/>
</dbReference>
<gene>
    <name evidence="5" type="ORF">Cadr_000007305</name>
</gene>
<comment type="similarity">
    <text evidence="1">Belongs to the universal ribosomal protein uL29 family.</text>
</comment>
<dbReference type="Proteomes" id="UP000299084">
    <property type="component" value="Unassembled WGS sequence"/>
</dbReference>
<dbReference type="PANTHER" id="PTHR45722:SF2">
    <property type="entry name" value="LARGE RIBOSOMAL SUBUNIT PROTEIN UL29-RELATED"/>
    <property type="match status" value="1"/>
</dbReference>
<evidence type="ECO:0000256" key="1">
    <source>
        <dbReference type="ARBA" id="ARBA00009254"/>
    </source>
</evidence>
<dbReference type="SUPFAM" id="SSF46561">
    <property type="entry name" value="Ribosomal protein L29 (L29p)"/>
    <property type="match status" value="1"/>
</dbReference>
<organism evidence="5 6">
    <name type="scientific">Camelus dromedarius</name>
    <name type="common">Dromedary</name>
    <name type="synonym">Arabian camel</name>
    <dbReference type="NCBI Taxonomy" id="9838"/>
    <lineage>
        <taxon>Eukaryota</taxon>
        <taxon>Metazoa</taxon>
        <taxon>Chordata</taxon>
        <taxon>Craniata</taxon>
        <taxon>Vertebrata</taxon>
        <taxon>Euteleostomi</taxon>
        <taxon>Mammalia</taxon>
        <taxon>Eutheria</taxon>
        <taxon>Laurasiatheria</taxon>
        <taxon>Artiodactyla</taxon>
        <taxon>Tylopoda</taxon>
        <taxon>Camelidae</taxon>
        <taxon>Camelus</taxon>
    </lineage>
</organism>
<dbReference type="GO" id="GO:0022625">
    <property type="term" value="C:cytosolic large ribosomal subunit"/>
    <property type="evidence" value="ECO:0007669"/>
    <property type="project" value="InterPro"/>
</dbReference>
<evidence type="ECO:0000313" key="6">
    <source>
        <dbReference type="Proteomes" id="UP000299084"/>
    </source>
</evidence>
<dbReference type="PANTHER" id="PTHR45722">
    <property type="entry name" value="60S RIBOSOMAL PROTEIN L35"/>
    <property type="match status" value="1"/>
</dbReference>
<evidence type="ECO:0000256" key="4">
    <source>
        <dbReference type="ARBA" id="ARBA00035204"/>
    </source>
</evidence>
<sequence length="102" mass="11006">MAAAAAAHSAMAKIRASDLYGKKQQQVDLSQQRVMKVTGGVASKLPKIPVVGKSTARVLTVINQTQKENLRKFYQGKNYKPLDLRPGKRVPCAAGSTGTKRP</sequence>
<dbReference type="GO" id="GO:0003729">
    <property type="term" value="F:mRNA binding"/>
    <property type="evidence" value="ECO:0007669"/>
    <property type="project" value="TreeGrafter"/>
</dbReference>
<dbReference type="FunFam" id="1.10.287.310:FF:000002">
    <property type="entry name" value="60S ribosomal protein L35"/>
    <property type="match status" value="1"/>
</dbReference>
<keyword evidence="6" id="KW-1185">Reference proteome</keyword>
<dbReference type="InterPro" id="IPR036049">
    <property type="entry name" value="Ribosomal_uL29_sf"/>
</dbReference>
<name>A0A5N4E6Y2_CAMDR</name>
<dbReference type="GO" id="GO:0003735">
    <property type="term" value="F:structural constituent of ribosome"/>
    <property type="evidence" value="ECO:0007669"/>
    <property type="project" value="InterPro"/>
</dbReference>